<dbReference type="PRINTS" id="PR00947">
    <property type="entry name" value="CUTICLE"/>
</dbReference>
<name>A0A9P0SHJ5_PIEBR</name>
<evidence type="ECO:0000256" key="4">
    <source>
        <dbReference type="SAM" id="MobiDB-lite"/>
    </source>
</evidence>
<dbReference type="PROSITE" id="PS00233">
    <property type="entry name" value="CHIT_BIND_RR_1"/>
    <property type="match status" value="1"/>
</dbReference>
<evidence type="ECO:0000313" key="7">
    <source>
        <dbReference type="Proteomes" id="UP001152562"/>
    </source>
</evidence>
<dbReference type="GO" id="GO:0005615">
    <property type="term" value="C:extracellular space"/>
    <property type="evidence" value="ECO:0007669"/>
    <property type="project" value="TreeGrafter"/>
</dbReference>
<evidence type="ECO:0000256" key="5">
    <source>
        <dbReference type="SAM" id="SignalP"/>
    </source>
</evidence>
<dbReference type="InterPro" id="IPR000618">
    <property type="entry name" value="Insect_cuticle"/>
</dbReference>
<dbReference type="InterPro" id="IPR031311">
    <property type="entry name" value="CHIT_BIND_RR_consensus"/>
</dbReference>
<dbReference type="InterPro" id="IPR051217">
    <property type="entry name" value="Insect_Cuticle_Struc_Prot"/>
</dbReference>
<keyword evidence="1 3" id="KW-0193">Cuticle</keyword>
<sequence>MANLIHFLVLFGCILVCICQDYDVQETLSPEQSEVNPSYSFGYGVSDAQTGDVKTVWESKDGDTFKGHYSVIEPDGSMRTVEYSAGPDTGFTALNNDANQKEALDSPLPNPDLMEDKALRDYDRYYDFSEDADLDPPYKTNEKKRKRYPYETQYNDYSFGKRPKHPTDLDASEYTHSINIKHPRDDGLDSPHSHMGYNTDPNCHKKHKPESNYYGNIADLDFRKQKYPPYQEPTKYDSDKYKSEASSIDSEKYINSYRHGFKPQKPDEYNEPQTKYGYQNLHDLPPPDSYSDYLPPRPKKKFRPHRVPDSYDPENLDDYVLVPKRKLKKPQRIVDDYQPEPEEDFDHRIPYSAYDDEYEDERYQRPSRGPQKEEKVVKKIVKKKPVINILDIFDL</sequence>
<evidence type="ECO:0000256" key="1">
    <source>
        <dbReference type="ARBA" id="ARBA00022460"/>
    </source>
</evidence>
<dbReference type="AlphaFoldDB" id="A0A9P0SHJ5"/>
<protein>
    <recommendedName>
        <fullName evidence="8">Cuticle protein</fullName>
    </recommendedName>
</protein>
<accession>A0A9P0SHJ5</accession>
<comment type="caution">
    <text evidence="6">The sequence shown here is derived from an EMBL/GenBank/DDBJ whole genome shotgun (WGS) entry which is preliminary data.</text>
</comment>
<organism evidence="6 7">
    <name type="scientific">Pieris brassicae</name>
    <name type="common">White butterfly</name>
    <name type="synonym">Large white butterfly</name>
    <dbReference type="NCBI Taxonomy" id="7116"/>
    <lineage>
        <taxon>Eukaryota</taxon>
        <taxon>Metazoa</taxon>
        <taxon>Ecdysozoa</taxon>
        <taxon>Arthropoda</taxon>
        <taxon>Hexapoda</taxon>
        <taxon>Insecta</taxon>
        <taxon>Pterygota</taxon>
        <taxon>Neoptera</taxon>
        <taxon>Endopterygota</taxon>
        <taxon>Lepidoptera</taxon>
        <taxon>Glossata</taxon>
        <taxon>Ditrysia</taxon>
        <taxon>Papilionoidea</taxon>
        <taxon>Pieridae</taxon>
        <taxon>Pierinae</taxon>
        <taxon>Pieris</taxon>
    </lineage>
</organism>
<dbReference type="PANTHER" id="PTHR12236">
    <property type="entry name" value="STRUCTURAL CONTITUENT OF CUTICLE"/>
    <property type="match status" value="1"/>
</dbReference>
<feature type="region of interest" description="Disordered" evidence="4">
    <location>
        <begin position="330"/>
        <end position="376"/>
    </location>
</feature>
<dbReference type="GO" id="GO:0042302">
    <property type="term" value="F:structural constituent of cuticle"/>
    <property type="evidence" value="ECO:0007669"/>
    <property type="project" value="UniProtKB-UniRule"/>
</dbReference>
<dbReference type="EMBL" id="CALOZG010000001">
    <property type="protein sequence ID" value="CAH3823890.1"/>
    <property type="molecule type" value="Genomic_DNA"/>
</dbReference>
<gene>
    <name evidence="6" type="ORF">PIBRA_LOCUS78</name>
</gene>
<dbReference type="OrthoDB" id="7117469at2759"/>
<dbReference type="PANTHER" id="PTHR12236:SF95">
    <property type="entry name" value="CUTICULAR PROTEIN 76BD, ISOFORM C-RELATED"/>
    <property type="match status" value="1"/>
</dbReference>
<evidence type="ECO:0000256" key="3">
    <source>
        <dbReference type="PROSITE-ProRule" id="PRU00497"/>
    </source>
</evidence>
<evidence type="ECO:0000313" key="6">
    <source>
        <dbReference type="EMBL" id="CAH3823890.1"/>
    </source>
</evidence>
<proteinExistence type="predicted"/>
<feature type="signal peptide" evidence="5">
    <location>
        <begin position="1"/>
        <end position="19"/>
    </location>
</feature>
<evidence type="ECO:0000256" key="2">
    <source>
        <dbReference type="ARBA" id="ARBA00022729"/>
    </source>
</evidence>
<dbReference type="GO" id="GO:0031012">
    <property type="term" value="C:extracellular matrix"/>
    <property type="evidence" value="ECO:0007669"/>
    <property type="project" value="TreeGrafter"/>
</dbReference>
<dbReference type="Pfam" id="PF00379">
    <property type="entry name" value="Chitin_bind_4"/>
    <property type="match status" value="1"/>
</dbReference>
<feature type="chain" id="PRO_5040198301" description="Cuticle protein" evidence="5">
    <location>
        <begin position="20"/>
        <end position="395"/>
    </location>
</feature>
<feature type="compositionally biased region" description="Basic and acidic residues" evidence="4">
    <location>
        <begin position="234"/>
        <end position="243"/>
    </location>
</feature>
<dbReference type="PROSITE" id="PS51155">
    <property type="entry name" value="CHIT_BIND_RR_2"/>
    <property type="match status" value="1"/>
</dbReference>
<feature type="region of interest" description="Disordered" evidence="4">
    <location>
        <begin position="227"/>
        <end position="316"/>
    </location>
</feature>
<reference evidence="6" key="1">
    <citation type="submission" date="2022-05" db="EMBL/GenBank/DDBJ databases">
        <authorList>
            <person name="Okamura Y."/>
        </authorList>
    </citation>
    <scope>NUCLEOTIDE SEQUENCE</scope>
</reference>
<dbReference type="Proteomes" id="UP001152562">
    <property type="component" value="Unassembled WGS sequence"/>
</dbReference>
<keyword evidence="7" id="KW-1185">Reference proteome</keyword>
<keyword evidence="2 5" id="KW-0732">Signal</keyword>
<evidence type="ECO:0008006" key="8">
    <source>
        <dbReference type="Google" id="ProtNLM"/>
    </source>
</evidence>